<dbReference type="InterPro" id="IPR001279">
    <property type="entry name" value="Metallo-B-lactamas"/>
</dbReference>
<dbReference type="OrthoDB" id="235784at2"/>
<dbReference type="SUPFAM" id="SSF56281">
    <property type="entry name" value="Metallo-hydrolase/oxidoreductase"/>
    <property type="match status" value="1"/>
</dbReference>
<proteinExistence type="predicted"/>
<dbReference type="Proteomes" id="UP000198661">
    <property type="component" value="Unassembled WGS sequence"/>
</dbReference>
<gene>
    <name evidence="2" type="ORF">SAMN04488025_11519</name>
</gene>
<name>A0A1I2P572_9BACL</name>
<dbReference type="SMART" id="SM00849">
    <property type="entry name" value="Lactamase_B"/>
    <property type="match status" value="1"/>
</dbReference>
<dbReference type="InterPro" id="IPR036866">
    <property type="entry name" value="RibonucZ/Hydroxyglut_hydro"/>
</dbReference>
<dbReference type="Gene3D" id="3.60.15.10">
    <property type="entry name" value="Ribonuclease Z/Hydroxyacylglutathione hydrolase-like"/>
    <property type="match status" value="1"/>
</dbReference>
<dbReference type="InterPro" id="IPR050855">
    <property type="entry name" value="NDM-1-like"/>
</dbReference>
<dbReference type="AlphaFoldDB" id="A0A1I2P572"/>
<accession>A0A1I2P572</accession>
<dbReference type="Pfam" id="PF00753">
    <property type="entry name" value="Lactamase_B"/>
    <property type="match status" value="1"/>
</dbReference>
<dbReference type="PANTHER" id="PTHR42951:SF4">
    <property type="entry name" value="ACYL-COENZYME A THIOESTERASE MBLAC2"/>
    <property type="match status" value="1"/>
</dbReference>
<evidence type="ECO:0000259" key="1">
    <source>
        <dbReference type="SMART" id="SM00849"/>
    </source>
</evidence>
<evidence type="ECO:0000313" key="3">
    <source>
        <dbReference type="Proteomes" id="UP000198661"/>
    </source>
</evidence>
<sequence length="281" mass="31902">MMNEHSINTVIPMPKVQVETRVIGDVHAFKGQYKRFGYPARFCLYYVDGLLIDTGPPHARRAVCGWLEDKPLDRIVLTHFHEDHSGNAGELSRRHKVPVLMGGETARILSDPPRLPLYRRVVWGQMDAVSGRTLSDPLETAKHRFRVVPTPGHTADHVAFVEEEKGWLFAGDLFLSNRLIYGMRGESVPQLIDSLRRVLAYPVQTLFCGHSGVVSDGRSALEKKLRFLEWLREESCRLADRGLSPREISRRLLSGGKMMEWVTLGEFSPVHLIRSIVEKRG</sequence>
<protein>
    <submittedName>
        <fullName evidence="2">Glyoxylase, beta-lactamase superfamily II</fullName>
    </submittedName>
</protein>
<keyword evidence="3" id="KW-1185">Reference proteome</keyword>
<feature type="domain" description="Metallo-beta-lactamase" evidence="1">
    <location>
        <begin position="40"/>
        <end position="210"/>
    </location>
</feature>
<reference evidence="3" key="1">
    <citation type="submission" date="2016-10" db="EMBL/GenBank/DDBJ databases">
        <authorList>
            <person name="Varghese N."/>
            <person name="Submissions S."/>
        </authorList>
    </citation>
    <scope>NUCLEOTIDE SEQUENCE [LARGE SCALE GENOMIC DNA]</scope>
    <source>
        <strain evidence="3">DSM 44945</strain>
    </source>
</reference>
<dbReference type="EMBL" id="FOOK01000015">
    <property type="protein sequence ID" value="SFG09097.1"/>
    <property type="molecule type" value="Genomic_DNA"/>
</dbReference>
<organism evidence="2 3">
    <name type="scientific">Planifilum fulgidum</name>
    <dbReference type="NCBI Taxonomy" id="201973"/>
    <lineage>
        <taxon>Bacteria</taxon>
        <taxon>Bacillati</taxon>
        <taxon>Bacillota</taxon>
        <taxon>Bacilli</taxon>
        <taxon>Bacillales</taxon>
        <taxon>Thermoactinomycetaceae</taxon>
        <taxon>Planifilum</taxon>
    </lineage>
</organism>
<evidence type="ECO:0000313" key="2">
    <source>
        <dbReference type="EMBL" id="SFG09097.1"/>
    </source>
</evidence>
<dbReference type="STRING" id="201973.SAMN04488025_11519"/>
<dbReference type="PANTHER" id="PTHR42951">
    <property type="entry name" value="METALLO-BETA-LACTAMASE DOMAIN-CONTAINING"/>
    <property type="match status" value="1"/>
</dbReference>